<dbReference type="InterPro" id="IPR051178">
    <property type="entry name" value="TfdA_dioxygenase"/>
</dbReference>
<evidence type="ECO:0000313" key="7">
    <source>
        <dbReference type="EMBL" id="MFC0205662.1"/>
    </source>
</evidence>
<dbReference type="Gene3D" id="3.60.130.10">
    <property type="entry name" value="Clavaminate synthase-like"/>
    <property type="match status" value="1"/>
</dbReference>
<dbReference type="EMBL" id="JBHLWK010000018">
    <property type="protein sequence ID" value="MFC0205662.1"/>
    <property type="molecule type" value="Genomic_DNA"/>
</dbReference>
<dbReference type="RefSeq" id="WP_379488391.1">
    <property type="nucleotide sequence ID" value="NZ_JBHLWK010000018.1"/>
</dbReference>
<evidence type="ECO:0000256" key="4">
    <source>
        <dbReference type="ARBA" id="ARBA00023002"/>
    </source>
</evidence>
<accession>A0ABV6CZ51</accession>
<sequence>MAELNVRPLVEGRDFGIRILGLTEPDTHDPRVRDQVNALFTRHGMIVFEDVEPSGAMHVALSNIFGPMKDHPSKAVPRVDQDTMPGVIDMTCKPWPEGRIHVEGREVTQWLPWHFDHAYNNELNRAGVLRAIDIPPQDGLTGFVDGIELYERLSPDLRARIEGRNVLYRMNVIMQNFHFGAPDDYLCLAENPHADAVMEAAKDTPRAVHPAVWTRETGEKVLHVSPWMAEGIEGDETPEGDALLDAVSREIFTLARDLSYWHRWKPTDMLIWDNWRVLHAVSGHDPQYGRRMQRTTIKGDYGLGYFENGASSDNKILERTY</sequence>
<dbReference type="SUPFAM" id="SSF51197">
    <property type="entry name" value="Clavaminate synthase-like"/>
    <property type="match status" value="1"/>
</dbReference>
<dbReference type="PANTHER" id="PTHR43779">
    <property type="entry name" value="DIOXYGENASE RV0097-RELATED"/>
    <property type="match status" value="1"/>
</dbReference>
<evidence type="ECO:0000256" key="3">
    <source>
        <dbReference type="ARBA" id="ARBA00022964"/>
    </source>
</evidence>
<gene>
    <name evidence="7" type="ORF">ACFFJC_15460</name>
</gene>
<dbReference type="GO" id="GO:0051213">
    <property type="term" value="F:dioxygenase activity"/>
    <property type="evidence" value="ECO:0007669"/>
    <property type="project" value="UniProtKB-KW"/>
</dbReference>
<evidence type="ECO:0000259" key="6">
    <source>
        <dbReference type="Pfam" id="PF02668"/>
    </source>
</evidence>
<name>A0ABV6CZ51_9SPHN</name>
<dbReference type="InterPro" id="IPR042098">
    <property type="entry name" value="TauD-like_sf"/>
</dbReference>
<reference evidence="7 8" key="1">
    <citation type="submission" date="2024-09" db="EMBL/GenBank/DDBJ databases">
        <authorList>
            <person name="Sun Q."/>
            <person name="Mori K."/>
        </authorList>
    </citation>
    <scope>NUCLEOTIDE SEQUENCE [LARGE SCALE GENOMIC DNA]</scope>
    <source>
        <strain evidence="7 8">CCM 7706</strain>
    </source>
</reference>
<keyword evidence="4" id="KW-0560">Oxidoreductase</keyword>
<keyword evidence="8" id="KW-1185">Reference proteome</keyword>
<protein>
    <submittedName>
        <fullName evidence="7">TauD/TfdA dioxygenase family protein</fullName>
    </submittedName>
</protein>
<evidence type="ECO:0000313" key="8">
    <source>
        <dbReference type="Proteomes" id="UP001589798"/>
    </source>
</evidence>
<keyword evidence="2" id="KW-0479">Metal-binding</keyword>
<evidence type="ECO:0000256" key="1">
    <source>
        <dbReference type="ARBA" id="ARBA00005896"/>
    </source>
</evidence>
<dbReference type="PANTHER" id="PTHR43779:SF3">
    <property type="entry name" value="(3R)-3-[(CARBOXYMETHYL)AMINO]FATTY ACID OXYGENASE_DECARBOXYLASE"/>
    <property type="match status" value="1"/>
</dbReference>
<keyword evidence="3 7" id="KW-0223">Dioxygenase</keyword>
<comment type="similarity">
    <text evidence="1">Belongs to the TfdA dioxygenase family.</text>
</comment>
<dbReference type="Pfam" id="PF02668">
    <property type="entry name" value="TauD"/>
    <property type="match status" value="1"/>
</dbReference>
<keyword evidence="5" id="KW-0408">Iron</keyword>
<dbReference type="InterPro" id="IPR003819">
    <property type="entry name" value="TauD/TfdA-like"/>
</dbReference>
<dbReference type="Proteomes" id="UP001589798">
    <property type="component" value="Unassembled WGS sequence"/>
</dbReference>
<proteinExistence type="inferred from homology"/>
<evidence type="ECO:0000256" key="2">
    <source>
        <dbReference type="ARBA" id="ARBA00022723"/>
    </source>
</evidence>
<feature type="domain" description="TauD/TfdA-like" evidence="6">
    <location>
        <begin position="6"/>
        <end position="296"/>
    </location>
</feature>
<organism evidence="7 8">
    <name type="scientific">Novosphingobium soli</name>
    <dbReference type="NCBI Taxonomy" id="574956"/>
    <lineage>
        <taxon>Bacteria</taxon>
        <taxon>Pseudomonadati</taxon>
        <taxon>Pseudomonadota</taxon>
        <taxon>Alphaproteobacteria</taxon>
        <taxon>Sphingomonadales</taxon>
        <taxon>Sphingomonadaceae</taxon>
        <taxon>Novosphingobium</taxon>
    </lineage>
</organism>
<evidence type="ECO:0000256" key="5">
    <source>
        <dbReference type="ARBA" id="ARBA00023004"/>
    </source>
</evidence>
<comment type="caution">
    <text evidence="7">The sequence shown here is derived from an EMBL/GenBank/DDBJ whole genome shotgun (WGS) entry which is preliminary data.</text>
</comment>